<dbReference type="InterPro" id="IPR025699">
    <property type="entry name" value="ABC2_memb-like"/>
</dbReference>
<evidence type="ECO:0000313" key="2">
    <source>
        <dbReference type="EMBL" id="BBD92061.1"/>
    </source>
</evidence>
<feature type="transmembrane region" description="Helical" evidence="1">
    <location>
        <begin position="121"/>
        <end position="142"/>
    </location>
</feature>
<dbReference type="GeneID" id="58050726"/>
<feature type="transmembrane region" description="Helical" evidence="1">
    <location>
        <begin position="154"/>
        <end position="180"/>
    </location>
</feature>
<feature type="transmembrane region" description="Helical" evidence="1">
    <location>
        <begin position="90"/>
        <end position="109"/>
    </location>
</feature>
<dbReference type="NCBIfam" id="NF047560">
    <property type="entry name" value="PSM_export_PmtB"/>
    <property type="match status" value="1"/>
</dbReference>
<keyword evidence="1" id="KW-1133">Transmembrane helix</keyword>
<gene>
    <name evidence="2" type="ORF">JMUB590_0965</name>
</gene>
<reference evidence="2 3" key="1">
    <citation type="submission" date="2018-05" db="EMBL/GenBank/DDBJ databases">
        <title>Complete genome sequencing of three human clinical isolates of Staphylococcus caprae reveals virulence factors similar to those of S. epidermidis and S. capitis.</title>
        <authorList>
            <person name="Watanabe S."/>
            <person name="Cui L."/>
        </authorList>
    </citation>
    <scope>NUCLEOTIDE SEQUENCE [LARGE SCALE GENOMIC DNA]</scope>
    <source>
        <strain evidence="2 3">JMUB590</strain>
    </source>
</reference>
<evidence type="ECO:0000256" key="1">
    <source>
        <dbReference type="SAM" id="Phobius"/>
    </source>
</evidence>
<dbReference type="EMBL" id="AP018586">
    <property type="protein sequence ID" value="BBD92061.1"/>
    <property type="molecule type" value="Genomic_DNA"/>
</dbReference>
<dbReference type="Pfam" id="PF13346">
    <property type="entry name" value="ABC2_membrane_5"/>
    <property type="match status" value="1"/>
</dbReference>
<feature type="transmembrane region" description="Helical" evidence="1">
    <location>
        <begin position="38"/>
        <end position="58"/>
    </location>
</feature>
<dbReference type="Proteomes" id="UP000274772">
    <property type="component" value="Chromosome"/>
</dbReference>
<name>A0ABN5W2S1_9STAP</name>
<keyword evidence="3" id="KW-1185">Reference proteome</keyword>
<keyword evidence="1" id="KW-0472">Membrane</keyword>
<evidence type="ECO:0008006" key="4">
    <source>
        <dbReference type="Google" id="ProtNLM"/>
    </source>
</evidence>
<sequence>MKQLLIRNIKLRRWTLLIYGLLLLFFPFYHLIDKHHLVFSVISGPMGVILTIICLVDAGHLFRINRRLGGSQSYLFFGSLPVSKKDLLNANYISCIVLTLIGALIISLYGYETNTIKTDSISFSTTYSFIIANFFSIPIAFRKSTEQKNKDVPYIGYVFGIMIVLPIILSAIFILINYITRNDSHIPTIYSYFLNYGLLMISIICLIINYVIQIKKFKN</sequence>
<accession>A0ABN5W2S1</accession>
<evidence type="ECO:0000313" key="3">
    <source>
        <dbReference type="Proteomes" id="UP000274772"/>
    </source>
</evidence>
<protein>
    <recommendedName>
        <fullName evidence="4">Phenol-soluble modulin export ABC transporter permease subunit PmtB</fullName>
    </recommendedName>
</protein>
<proteinExistence type="predicted"/>
<keyword evidence="1" id="KW-0812">Transmembrane</keyword>
<feature type="transmembrane region" description="Helical" evidence="1">
    <location>
        <begin position="12"/>
        <end position="32"/>
    </location>
</feature>
<feature type="transmembrane region" description="Helical" evidence="1">
    <location>
        <begin position="192"/>
        <end position="212"/>
    </location>
</feature>
<dbReference type="RefSeq" id="WP_002445397.1">
    <property type="nucleotide sequence ID" value="NZ_AP018585.1"/>
</dbReference>
<organism evidence="2 3">
    <name type="scientific">Staphylococcus caprae</name>
    <dbReference type="NCBI Taxonomy" id="29380"/>
    <lineage>
        <taxon>Bacteria</taxon>
        <taxon>Bacillati</taxon>
        <taxon>Bacillota</taxon>
        <taxon>Bacilli</taxon>
        <taxon>Bacillales</taxon>
        <taxon>Staphylococcaceae</taxon>
        <taxon>Staphylococcus</taxon>
    </lineage>
</organism>